<evidence type="ECO:0000313" key="1">
    <source>
        <dbReference type="EMBL" id="MBW4667359.1"/>
    </source>
</evidence>
<organism evidence="1 2">
    <name type="scientific">Cyanomargarita calcarea GSE-NOS-MK-12-04C</name>
    <dbReference type="NCBI Taxonomy" id="2839659"/>
    <lineage>
        <taxon>Bacteria</taxon>
        <taxon>Bacillati</taxon>
        <taxon>Cyanobacteriota</taxon>
        <taxon>Cyanophyceae</taxon>
        <taxon>Nostocales</taxon>
        <taxon>Cyanomargaritaceae</taxon>
        <taxon>Cyanomargarita</taxon>
    </lineage>
</organism>
<dbReference type="Proteomes" id="UP000729701">
    <property type="component" value="Unassembled WGS sequence"/>
</dbReference>
<dbReference type="EMBL" id="JAHHGZ010000006">
    <property type="protein sequence ID" value="MBW4667359.1"/>
    <property type="molecule type" value="Genomic_DNA"/>
</dbReference>
<dbReference type="NCBIfam" id="TIGR03985">
    <property type="entry name" value="TIGR03985 family CRISPR-associated protein"/>
    <property type="match status" value="1"/>
</dbReference>
<reference evidence="1" key="1">
    <citation type="submission" date="2021-05" db="EMBL/GenBank/DDBJ databases">
        <authorList>
            <person name="Pietrasiak N."/>
            <person name="Ward R."/>
            <person name="Stajich J.E."/>
            <person name="Kurbessoian T."/>
        </authorList>
    </citation>
    <scope>NUCLEOTIDE SEQUENCE</scope>
    <source>
        <strain evidence="1">GSE-NOS-MK-12-04C</strain>
    </source>
</reference>
<dbReference type="AlphaFoldDB" id="A0A951QJA5"/>
<accession>A0A951QJA5</accession>
<dbReference type="InterPro" id="IPR023816">
    <property type="entry name" value="CRISPR-assoc_CYA0889"/>
</dbReference>
<proteinExistence type="predicted"/>
<evidence type="ECO:0000313" key="2">
    <source>
        <dbReference type="Proteomes" id="UP000729701"/>
    </source>
</evidence>
<sequence length="159" mass="18968">MIKLKNETVVKEVFRDVPHVELLQWLARGSLKQNLLRASDRYIKDTERHDTFEEISYQQAQRLIERYIAQSRQKKNLPDVLTNCSPNDAYYQVFIRYQDSKHRDNNVIMRLRAWRPRCEVLLPFDLRQSIAEDVAKEYQLYHTLSNTAWLKGKGEGEKV</sequence>
<name>A0A951QJA5_9CYAN</name>
<gene>
    <name evidence="1" type="ORF">KME60_07970</name>
</gene>
<protein>
    <submittedName>
        <fullName evidence="1">TIGR03985 family CRISPR-associated protein</fullName>
    </submittedName>
</protein>
<comment type="caution">
    <text evidence="1">The sequence shown here is derived from an EMBL/GenBank/DDBJ whole genome shotgun (WGS) entry which is preliminary data.</text>
</comment>
<reference evidence="1" key="2">
    <citation type="journal article" date="2022" name="Microbiol. Resour. Announc.">
        <title>Metagenome Sequencing to Explore Phylogenomics of Terrestrial Cyanobacteria.</title>
        <authorList>
            <person name="Ward R.D."/>
            <person name="Stajich J.E."/>
            <person name="Johansen J.R."/>
            <person name="Huntemann M."/>
            <person name="Clum A."/>
            <person name="Foster B."/>
            <person name="Foster B."/>
            <person name="Roux S."/>
            <person name="Palaniappan K."/>
            <person name="Varghese N."/>
            <person name="Mukherjee S."/>
            <person name="Reddy T.B.K."/>
            <person name="Daum C."/>
            <person name="Copeland A."/>
            <person name="Chen I.A."/>
            <person name="Ivanova N.N."/>
            <person name="Kyrpides N.C."/>
            <person name="Shapiro N."/>
            <person name="Eloe-Fadrosh E.A."/>
            <person name="Pietrasiak N."/>
        </authorList>
    </citation>
    <scope>NUCLEOTIDE SEQUENCE</scope>
    <source>
        <strain evidence="1">GSE-NOS-MK-12-04C</strain>
    </source>
</reference>